<proteinExistence type="predicted"/>
<dbReference type="InterPro" id="IPR011990">
    <property type="entry name" value="TPR-like_helical_dom_sf"/>
</dbReference>
<dbReference type="Proteomes" id="UP000219252">
    <property type="component" value="Unassembled WGS sequence"/>
</dbReference>
<accession>A0A285U6N9</accession>
<dbReference type="AlphaFoldDB" id="A0A285U6N9"/>
<name>A0A285U6N9_9BACL</name>
<feature type="domain" description="YprB ribonuclease H-like" evidence="1">
    <location>
        <begin position="100"/>
        <end position="267"/>
    </location>
</feature>
<dbReference type="Pfam" id="PF13482">
    <property type="entry name" value="RNase_H_2"/>
    <property type="match status" value="1"/>
</dbReference>
<dbReference type="Gene3D" id="1.25.40.10">
    <property type="entry name" value="Tetratricopeptide repeat domain"/>
    <property type="match status" value="1"/>
</dbReference>
<reference evidence="3" key="1">
    <citation type="submission" date="2017-08" db="EMBL/GenBank/DDBJ databases">
        <authorList>
            <person name="Varghese N."/>
            <person name="Submissions S."/>
        </authorList>
    </citation>
    <scope>NUCLEOTIDE SEQUENCE [LARGE SCALE GENOMIC DNA]</scope>
    <source>
        <strain evidence="3">JC23</strain>
    </source>
</reference>
<dbReference type="EMBL" id="OBQC01000003">
    <property type="protein sequence ID" value="SOC37604.1"/>
    <property type="molecule type" value="Genomic_DNA"/>
</dbReference>
<dbReference type="PANTHER" id="PTHR38462">
    <property type="entry name" value="EXONUCLEASE-LIKE PROTEIN"/>
    <property type="match status" value="1"/>
</dbReference>
<dbReference type="GO" id="GO:0003676">
    <property type="term" value="F:nucleic acid binding"/>
    <property type="evidence" value="ECO:0007669"/>
    <property type="project" value="InterPro"/>
</dbReference>
<protein>
    <recommendedName>
        <fullName evidence="1">YprB ribonuclease H-like domain-containing protein</fullName>
    </recommendedName>
</protein>
<organism evidence="2 3">
    <name type="scientific">Ureibacillus acetophenoni</name>
    <dbReference type="NCBI Taxonomy" id="614649"/>
    <lineage>
        <taxon>Bacteria</taxon>
        <taxon>Bacillati</taxon>
        <taxon>Bacillota</taxon>
        <taxon>Bacilli</taxon>
        <taxon>Bacillales</taxon>
        <taxon>Caryophanaceae</taxon>
        <taxon>Ureibacillus</taxon>
    </lineage>
</organism>
<dbReference type="InterPro" id="IPR012337">
    <property type="entry name" value="RNaseH-like_sf"/>
</dbReference>
<keyword evidence="3" id="KW-1185">Reference proteome</keyword>
<dbReference type="InterPro" id="IPR036397">
    <property type="entry name" value="RNaseH_sf"/>
</dbReference>
<dbReference type="PANTHER" id="PTHR38462:SF1">
    <property type="entry name" value="YPRB RIBONUCLEASE H-LIKE DOMAIN-CONTAINING PROTEIN"/>
    <property type="match status" value="1"/>
</dbReference>
<dbReference type="SUPFAM" id="SSF53098">
    <property type="entry name" value="Ribonuclease H-like"/>
    <property type="match status" value="1"/>
</dbReference>
<dbReference type="OrthoDB" id="9790530at2"/>
<dbReference type="SUPFAM" id="SSF48452">
    <property type="entry name" value="TPR-like"/>
    <property type="match status" value="1"/>
</dbReference>
<sequence length="415" mass="48666">MSYENKIMQLKKMLGSKKEKVKEEPAFKKPPKPFYIKDWENFGLSVVENDFGVVFKRVVTYQLNYKHGFYELGEFFHSIEKWENSKLEHPFSLSFDEEILFFDTETTGLKGVGTQIFLIGLLEARDDCFTLTQYVLADPSNEAALLFESRFWEKPKTIVTYNGKSFDWPQLESRWTLHRKHLPKLKTHKQVDLLHSSKRIWKNNLEKLKLTIVEEEKLGFKRQGDIPGFLAPIIYADAVKSGHIETLMKVLYHNEWDLLSLITLYIHSTNILVDSIIDEAATTITNVGKWYGDLKHTSESEQFLRTVTENFDEQEASLAYFFLAIEQKRKGEFEESVSSFKKSLTNLSLKKQLKAYEQIAIVYEHQFKKFDIALEYALQGIQLIEKATCIDPTQKMKLIERWEKRIQRLENKNIS</sequence>
<dbReference type="RefSeq" id="WP_097148914.1">
    <property type="nucleotide sequence ID" value="NZ_OBQC01000003.1"/>
</dbReference>
<evidence type="ECO:0000313" key="3">
    <source>
        <dbReference type="Proteomes" id="UP000219252"/>
    </source>
</evidence>
<dbReference type="InterPro" id="IPR038720">
    <property type="entry name" value="YprB_RNase_H-like_dom"/>
</dbReference>
<gene>
    <name evidence="2" type="ORF">SAMN05877842_103288</name>
</gene>
<evidence type="ECO:0000313" key="2">
    <source>
        <dbReference type="EMBL" id="SOC37604.1"/>
    </source>
</evidence>
<dbReference type="Gene3D" id="3.30.420.10">
    <property type="entry name" value="Ribonuclease H-like superfamily/Ribonuclease H"/>
    <property type="match status" value="1"/>
</dbReference>
<evidence type="ECO:0000259" key="1">
    <source>
        <dbReference type="Pfam" id="PF13482"/>
    </source>
</evidence>